<protein>
    <submittedName>
        <fullName evidence="3">NAD-dependent epimerase/dehydratase family protein</fullName>
    </submittedName>
</protein>
<dbReference type="InterPro" id="IPR051225">
    <property type="entry name" value="NAD(P)_epim/dehydratase"/>
</dbReference>
<comment type="caution">
    <text evidence="3">The sequence shown here is derived from an EMBL/GenBank/DDBJ whole genome shotgun (WGS) entry which is preliminary data.</text>
</comment>
<reference evidence="4" key="1">
    <citation type="journal article" date="2019" name="Int. J. Syst. Evol. Microbiol.">
        <title>The Global Catalogue of Microorganisms (GCM) 10K type strain sequencing project: providing services to taxonomists for standard genome sequencing and annotation.</title>
        <authorList>
            <consortium name="The Broad Institute Genomics Platform"/>
            <consortium name="The Broad Institute Genome Sequencing Center for Infectious Disease"/>
            <person name="Wu L."/>
            <person name="Ma J."/>
        </authorList>
    </citation>
    <scope>NUCLEOTIDE SEQUENCE [LARGE SCALE GENOMIC DNA]</scope>
    <source>
        <strain evidence="4">JCM 17106</strain>
    </source>
</reference>
<dbReference type="RefSeq" id="WP_344928589.1">
    <property type="nucleotide sequence ID" value="NZ_BAABCW010000012.1"/>
</dbReference>
<dbReference type="Pfam" id="PF01370">
    <property type="entry name" value="Epimerase"/>
    <property type="match status" value="1"/>
</dbReference>
<accession>A0ABP6UMZ1</accession>
<dbReference type="Gene3D" id="3.40.50.720">
    <property type="entry name" value="NAD(P)-binding Rossmann-like Domain"/>
    <property type="match status" value="1"/>
</dbReference>
<proteinExistence type="inferred from homology"/>
<organism evidence="3 4">
    <name type="scientific">Aquimarina addita</name>
    <dbReference type="NCBI Taxonomy" id="870485"/>
    <lineage>
        <taxon>Bacteria</taxon>
        <taxon>Pseudomonadati</taxon>
        <taxon>Bacteroidota</taxon>
        <taxon>Flavobacteriia</taxon>
        <taxon>Flavobacteriales</taxon>
        <taxon>Flavobacteriaceae</taxon>
        <taxon>Aquimarina</taxon>
    </lineage>
</organism>
<gene>
    <name evidence="3" type="ORF">GCM10022393_28750</name>
</gene>
<dbReference type="InterPro" id="IPR036291">
    <property type="entry name" value="NAD(P)-bd_dom_sf"/>
</dbReference>
<comment type="similarity">
    <text evidence="1">Belongs to the NAD(P)-dependent epimerase/dehydratase family.</text>
</comment>
<name>A0ABP6UMZ1_9FLAO</name>
<dbReference type="PANTHER" id="PTHR42687:SF1">
    <property type="entry name" value="L-THREONINE 3-DEHYDROGENASE, MITOCHONDRIAL"/>
    <property type="match status" value="1"/>
</dbReference>
<dbReference type="SUPFAM" id="SSF51735">
    <property type="entry name" value="NAD(P)-binding Rossmann-fold domains"/>
    <property type="match status" value="1"/>
</dbReference>
<evidence type="ECO:0000313" key="4">
    <source>
        <dbReference type="Proteomes" id="UP001500459"/>
    </source>
</evidence>
<evidence type="ECO:0000256" key="1">
    <source>
        <dbReference type="ARBA" id="ARBA00007637"/>
    </source>
</evidence>
<feature type="domain" description="NAD-dependent epimerase/dehydratase" evidence="2">
    <location>
        <begin position="5"/>
        <end position="240"/>
    </location>
</feature>
<dbReference type="InterPro" id="IPR001509">
    <property type="entry name" value="Epimerase_deHydtase"/>
</dbReference>
<dbReference type="EMBL" id="BAABCW010000012">
    <property type="protein sequence ID" value="GAA3513198.1"/>
    <property type="molecule type" value="Genomic_DNA"/>
</dbReference>
<dbReference type="PANTHER" id="PTHR42687">
    <property type="entry name" value="L-THREONINE 3-DEHYDROGENASE"/>
    <property type="match status" value="1"/>
</dbReference>
<evidence type="ECO:0000259" key="2">
    <source>
        <dbReference type="Pfam" id="PF01370"/>
    </source>
</evidence>
<dbReference type="Proteomes" id="UP001500459">
    <property type="component" value="Unassembled WGS sequence"/>
</dbReference>
<keyword evidence="4" id="KW-1185">Reference proteome</keyword>
<evidence type="ECO:0000313" key="3">
    <source>
        <dbReference type="EMBL" id="GAA3513198.1"/>
    </source>
</evidence>
<sequence>METKILIIGANGQLGLVLTKALQCKFGLERVVASDLEKREQYQGKFEVIDATDINRIQEVVINHKITQIYHLAAILSAKGEENPLGTWDINMKTLFNVLEVSRMHKLDKVFFPSSIAVFGEGAPLDHTPNDAYLNPATVYGMSKASGENWANYYYLKYGLDVRSIRYPGVIGYQSQPNGGTTDYAVDIYHKAILEEEFICFLEENTTLPMIFMDDVVRATIELMEAPKEVITMRTSYNIAGISFSPNQIAQEIRKIYPNFRIVYKPDFRQEIASKWPRSIDDTVAKNDWGWEPKFDLKDITAIMVQELKKKYKRDSENKTIRTVYTEV</sequence>